<evidence type="ECO:0000256" key="2">
    <source>
        <dbReference type="SAM" id="SignalP"/>
    </source>
</evidence>
<evidence type="ECO:0000313" key="3">
    <source>
        <dbReference type="EMBL" id="TWU33229.1"/>
    </source>
</evidence>
<organism evidence="3 4">
    <name type="scientific">Novipirellula artificiosorum</name>
    <dbReference type="NCBI Taxonomy" id="2528016"/>
    <lineage>
        <taxon>Bacteria</taxon>
        <taxon>Pseudomonadati</taxon>
        <taxon>Planctomycetota</taxon>
        <taxon>Planctomycetia</taxon>
        <taxon>Pirellulales</taxon>
        <taxon>Pirellulaceae</taxon>
        <taxon>Novipirellula</taxon>
    </lineage>
</organism>
<gene>
    <name evidence="3" type="ORF">Poly41_49810</name>
</gene>
<dbReference type="SMART" id="SM00567">
    <property type="entry name" value="EZ_HEAT"/>
    <property type="match status" value="9"/>
</dbReference>
<dbReference type="GO" id="GO:0016491">
    <property type="term" value="F:oxidoreductase activity"/>
    <property type="evidence" value="ECO:0007669"/>
    <property type="project" value="TreeGrafter"/>
</dbReference>
<protein>
    <submittedName>
        <fullName evidence="3">Putative lyase</fullName>
    </submittedName>
</protein>
<comment type="function">
    <text evidence="1">Catalyzes the hydroxylation of the N(6)-(4-aminobutyl)-L-lysine intermediate produced by deoxyhypusine synthase/DHPS on a critical lysine of the eukaryotic translation initiation factor 5A/eIF-5A. This is the second step of the post-translational modification of that lysine into an unusual amino acid residue named hypusine. Hypusination is unique to mature eIF-5A factor and is essential for its function.</text>
</comment>
<sequence length="615" mass="65229" precursor="true">MNGLRCTWFVLMCVAILYQATATTLSFAEDEKPLIDVITSDAPRGEKTIACKKLALCGSGKCVPALAALLQDEELAAWARIALEVIPDPSVDEALRASLERLDGRQRIGVIRSIGVRQDAAAVGALTKLLGSDDVELVTAAAETLGRIGGDKAIEALVLALEADFEPVRSEVAYACILCAEKLMAHDKAILAAELYDIVLAAKVPECRVAQATRGAILSRGAEGVPLLLNQLKSGDRAMVQAALAAARELTASSVSQELLSGLADLDADLRALVILALADRGDAETLPAMLSAAQEGPVAVRLSAIEVLGILGDETCVPLLLTLASDDYDDIRETARGALSILSGDGVNVLLTESLAEAEGKRRLALIELVGRRRIEVIEPLLKAVNDSGTEVRAAALKALGEVASLENLSVLIDTVLEPVHAEDGQVAAKALRAASVRMADREACAERLAKALEDAPTDARVTIMETLGEVGGTKALAAIGRMGKSEDEEMQDAATRVLGEWMSIDAGPVLLDLATDPNSSYRVRALRGYLRLPRQFGPEMSDEQRVAMCREGWNATQRDAERELVLEVIGRYPSKAMLQLAQDLAVGEALADEAAVVAKVIEMRLKDGGAQDK</sequence>
<dbReference type="PANTHER" id="PTHR12697">
    <property type="entry name" value="PBS LYASE HEAT-LIKE PROTEIN"/>
    <property type="match status" value="1"/>
</dbReference>
<evidence type="ECO:0000313" key="4">
    <source>
        <dbReference type="Proteomes" id="UP000319143"/>
    </source>
</evidence>
<keyword evidence="4" id="KW-1185">Reference proteome</keyword>
<dbReference type="InterPro" id="IPR021133">
    <property type="entry name" value="HEAT_type_2"/>
</dbReference>
<dbReference type="InterPro" id="IPR011989">
    <property type="entry name" value="ARM-like"/>
</dbReference>
<dbReference type="InterPro" id="IPR016024">
    <property type="entry name" value="ARM-type_fold"/>
</dbReference>
<dbReference type="SUPFAM" id="SSF48371">
    <property type="entry name" value="ARM repeat"/>
    <property type="match status" value="1"/>
</dbReference>
<dbReference type="PANTHER" id="PTHR12697:SF5">
    <property type="entry name" value="DEOXYHYPUSINE HYDROXYLASE"/>
    <property type="match status" value="1"/>
</dbReference>
<dbReference type="AlphaFoldDB" id="A0A5C6DE84"/>
<dbReference type="Pfam" id="PF13646">
    <property type="entry name" value="HEAT_2"/>
    <property type="match status" value="4"/>
</dbReference>
<reference evidence="3 4" key="1">
    <citation type="submission" date="2019-02" db="EMBL/GenBank/DDBJ databases">
        <title>Deep-cultivation of Planctomycetes and their phenomic and genomic characterization uncovers novel biology.</title>
        <authorList>
            <person name="Wiegand S."/>
            <person name="Jogler M."/>
            <person name="Boedeker C."/>
            <person name="Pinto D."/>
            <person name="Vollmers J."/>
            <person name="Rivas-Marin E."/>
            <person name="Kohn T."/>
            <person name="Peeters S.H."/>
            <person name="Heuer A."/>
            <person name="Rast P."/>
            <person name="Oberbeckmann S."/>
            <person name="Bunk B."/>
            <person name="Jeske O."/>
            <person name="Meyerdierks A."/>
            <person name="Storesund J.E."/>
            <person name="Kallscheuer N."/>
            <person name="Luecker S."/>
            <person name="Lage O.M."/>
            <person name="Pohl T."/>
            <person name="Merkel B.J."/>
            <person name="Hornburger P."/>
            <person name="Mueller R.-W."/>
            <person name="Bruemmer F."/>
            <person name="Labrenz M."/>
            <person name="Spormann A.M."/>
            <person name="Op Den Camp H."/>
            <person name="Overmann J."/>
            <person name="Amann R."/>
            <person name="Jetten M.S.M."/>
            <person name="Mascher T."/>
            <person name="Medema M.H."/>
            <person name="Devos D.P."/>
            <person name="Kaster A.-K."/>
            <person name="Ovreas L."/>
            <person name="Rohde M."/>
            <person name="Galperin M.Y."/>
            <person name="Jogler C."/>
        </authorList>
    </citation>
    <scope>NUCLEOTIDE SEQUENCE [LARGE SCALE GENOMIC DNA]</scope>
    <source>
        <strain evidence="3 4">Poly41</strain>
    </source>
</reference>
<dbReference type="Proteomes" id="UP000319143">
    <property type="component" value="Unassembled WGS sequence"/>
</dbReference>
<dbReference type="GO" id="GO:0016829">
    <property type="term" value="F:lyase activity"/>
    <property type="evidence" value="ECO:0007669"/>
    <property type="project" value="UniProtKB-KW"/>
</dbReference>
<dbReference type="PROSITE" id="PS50077">
    <property type="entry name" value="HEAT_REPEAT"/>
    <property type="match status" value="1"/>
</dbReference>
<feature type="signal peptide" evidence="2">
    <location>
        <begin position="1"/>
        <end position="28"/>
    </location>
</feature>
<dbReference type="RefSeq" id="WP_146529507.1">
    <property type="nucleotide sequence ID" value="NZ_SJPV01000010.1"/>
</dbReference>
<keyword evidence="3" id="KW-0456">Lyase</keyword>
<keyword evidence="2" id="KW-0732">Signal</keyword>
<dbReference type="OrthoDB" id="234429at2"/>
<evidence type="ECO:0000256" key="1">
    <source>
        <dbReference type="ARBA" id="ARBA00045876"/>
    </source>
</evidence>
<dbReference type="Gene3D" id="1.25.10.10">
    <property type="entry name" value="Leucine-rich Repeat Variant"/>
    <property type="match status" value="3"/>
</dbReference>
<dbReference type="InterPro" id="IPR004155">
    <property type="entry name" value="PBS_lyase_HEAT"/>
</dbReference>
<proteinExistence type="predicted"/>
<comment type="caution">
    <text evidence="3">The sequence shown here is derived from an EMBL/GenBank/DDBJ whole genome shotgun (WGS) entry which is preliminary data.</text>
</comment>
<feature type="chain" id="PRO_5022692273" evidence="2">
    <location>
        <begin position="29"/>
        <end position="615"/>
    </location>
</feature>
<dbReference type="EMBL" id="SJPV01000010">
    <property type="protein sequence ID" value="TWU33229.1"/>
    <property type="molecule type" value="Genomic_DNA"/>
</dbReference>
<accession>A0A5C6DE84</accession>
<name>A0A5C6DE84_9BACT</name>